<dbReference type="InterPro" id="IPR036909">
    <property type="entry name" value="Cyt_c-like_dom_sf"/>
</dbReference>
<proteinExistence type="predicted"/>
<name>A0A212REB1_9CHLR</name>
<accession>A0A212REB1</accession>
<dbReference type="GO" id="GO:0009055">
    <property type="term" value="F:electron transfer activity"/>
    <property type="evidence" value="ECO:0007669"/>
    <property type="project" value="InterPro"/>
</dbReference>
<dbReference type="InParanoid" id="A0A212REB1"/>
<feature type="non-terminal residue" evidence="1">
    <location>
        <position position="61"/>
    </location>
</feature>
<dbReference type="SUPFAM" id="SSF46626">
    <property type="entry name" value="Cytochrome c"/>
    <property type="match status" value="1"/>
</dbReference>
<sequence>MDRRRLGVLALLGILMVGSACGGGAPASRPSGGGEAAPAAAALKGDAEKGKELFLGTCASC</sequence>
<dbReference type="AlphaFoldDB" id="A0A212REB1"/>
<keyword evidence="2" id="KW-1185">Reference proteome</keyword>
<dbReference type="EMBL" id="FYEK01000044">
    <property type="protein sequence ID" value="SNB70678.1"/>
    <property type="molecule type" value="Genomic_DNA"/>
</dbReference>
<evidence type="ECO:0008006" key="3">
    <source>
        <dbReference type="Google" id="ProtNLM"/>
    </source>
</evidence>
<dbReference type="GO" id="GO:0020037">
    <property type="term" value="F:heme binding"/>
    <property type="evidence" value="ECO:0007669"/>
    <property type="project" value="InterPro"/>
</dbReference>
<dbReference type="PROSITE" id="PS51257">
    <property type="entry name" value="PROKAR_LIPOPROTEIN"/>
    <property type="match status" value="1"/>
</dbReference>
<protein>
    <recommendedName>
        <fullName evidence="3">Cytochrome c domain-containing protein</fullName>
    </recommendedName>
</protein>
<evidence type="ECO:0000313" key="1">
    <source>
        <dbReference type="EMBL" id="SNB70678.1"/>
    </source>
</evidence>
<gene>
    <name evidence="1" type="ORF">SAMN02746019_00012970</name>
</gene>
<evidence type="ECO:0000313" key="2">
    <source>
        <dbReference type="Proteomes" id="UP000197025"/>
    </source>
</evidence>
<dbReference type="Proteomes" id="UP000197025">
    <property type="component" value="Unassembled WGS sequence"/>
</dbReference>
<reference evidence="2" key="1">
    <citation type="submission" date="2017-06" db="EMBL/GenBank/DDBJ databases">
        <authorList>
            <person name="Varghese N."/>
            <person name="Submissions S."/>
        </authorList>
    </citation>
    <scope>NUCLEOTIDE SEQUENCE [LARGE SCALE GENOMIC DNA]</scope>
    <source>
        <strain evidence="2">JAD2</strain>
    </source>
</reference>
<organism evidence="1 2">
    <name type="scientific">Thermoflexus hugenholtzii JAD2</name>
    <dbReference type="NCBI Taxonomy" id="877466"/>
    <lineage>
        <taxon>Bacteria</taxon>
        <taxon>Bacillati</taxon>
        <taxon>Chloroflexota</taxon>
        <taxon>Thermoflexia</taxon>
        <taxon>Thermoflexales</taxon>
        <taxon>Thermoflexaceae</taxon>
        <taxon>Thermoflexus</taxon>
    </lineage>
</organism>